<evidence type="ECO:0000256" key="2">
    <source>
        <dbReference type="ARBA" id="ARBA00022692"/>
    </source>
</evidence>
<evidence type="ECO:0000256" key="5">
    <source>
        <dbReference type="ARBA" id="ARBA00022989"/>
    </source>
</evidence>
<dbReference type="Gene3D" id="3.40.50.300">
    <property type="entry name" value="P-loop containing nucleotide triphosphate hydrolases"/>
    <property type="match status" value="1"/>
</dbReference>
<name>A0A0G0I2F0_9BACT</name>
<evidence type="ECO:0000256" key="4">
    <source>
        <dbReference type="ARBA" id="ARBA00022840"/>
    </source>
</evidence>
<accession>A0A0G0I2F0</accession>
<evidence type="ECO:0000256" key="7">
    <source>
        <dbReference type="SAM" id="Phobius"/>
    </source>
</evidence>
<dbReference type="GO" id="GO:0015421">
    <property type="term" value="F:ABC-type oligopeptide transporter activity"/>
    <property type="evidence" value="ECO:0007669"/>
    <property type="project" value="TreeGrafter"/>
</dbReference>
<feature type="transmembrane region" description="Helical" evidence="7">
    <location>
        <begin position="39"/>
        <end position="60"/>
    </location>
</feature>
<dbReference type="InterPro" id="IPR003593">
    <property type="entry name" value="AAA+_ATPase"/>
</dbReference>
<evidence type="ECO:0000313" key="10">
    <source>
        <dbReference type="EMBL" id="KKQ49503.1"/>
    </source>
</evidence>
<evidence type="ECO:0000256" key="3">
    <source>
        <dbReference type="ARBA" id="ARBA00022741"/>
    </source>
</evidence>
<dbReference type="PANTHER" id="PTHR43394">
    <property type="entry name" value="ATP-DEPENDENT PERMEASE MDL1, MITOCHONDRIAL"/>
    <property type="match status" value="1"/>
</dbReference>
<keyword evidence="3" id="KW-0547">Nucleotide-binding</keyword>
<evidence type="ECO:0000256" key="1">
    <source>
        <dbReference type="ARBA" id="ARBA00004651"/>
    </source>
</evidence>
<evidence type="ECO:0000259" key="9">
    <source>
        <dbReference type="PROSITE" id="PS50929"/>
    </source>
</evidence>
<proteinExistence type="predicted"/>
<keyword evidence="5 7" id="KW-1133">Transmembrane helix</keyword>
<dbReference type="GO" id="GO:0016887">
    <property type="term" value="F:ATP hydrolysis activity"/>
    <property type="evidence" value="ECO:0007669"/>
    <property type="project" value="InterPro"/>
</dbReference>
<gene>
    <name evidence="10" type="ORF">US67_C0014G0005</name>
</gene>
<dbReference type="GO" id="GO:0005524">
    <property type="term" value="F:ATP binding"/>
    <property type="evidence" value="ECO:0007669"/>
    <property type="project" value="UniProtKB-KW"/>
</dbReference>
<feature type="domain" description="ABC transmembrane type-1" evidence="9">
    <location>
        <begin position="42"/>
        <end position="332"/>
    </location>
</feature>
<feature type="domain" description="ABC transporter" evidence="8">
    <location>
        <begin position="366"/>
        <end position="607"/>
    </location>
</feature>
<evidence type="ECO:0000256" key="6">
    <source>
        <dbReference type="ARBA" id="ARBA00023136"/>
    </source>
</evidence>
<feature type="transmembrane region" description="Helical" evidence="7">
    <location>
        <begin position="169"/>
        <end position="192"/>
    </location>
</feature>
<keyword evidence="2 7" id="KW-0812">Transmembrane</keyword>
<feature type="transmembrane region" description="Helical" evidence="7">
    <location>
        <begin position="272"/>
        <end position="298"/>
    </location>
</feature>
<keyword evidence="6 7" id="KW-0472">Membrane</keyword>
<dbReference type="SMART" id="SM00382">
    <property type="entry name" value="AAA"/>
    <property type="match status" value="1"/>
</dbReference>
<dbReference type="InterPro" id="IPR027417">
    <property type="entry name" value="P-loop_NTPase"/>
</dbReference>
<dbReference type="InterPro" id="IPR039421">
    <property type="entry name" value="Type_1_exporter"/>
</dbReference>
<feature type="transmembrane region" description="Helical" evidence="7">
    <location>
        <begin position="212"/>
        <end position="230"/>
    </location>
</feature>
<comment type="subcellular location">
    <subcellularLocation>
        <location evidence="1">Cell membrane</location>
        <topology evidence="1">Multi-pass membrane protein</topology>
    </subcellularLocation>
</comment>
<feature type="transmembrane region" description="Helical" evidence="7">
    <location>
        <begin position="80"/>
        <end position="101"/>
    </location>
</feature>
<sequence length="614" mass="71170">MRKFKTKLPSPKITFDRVGQVWFTLREVIILIYRGNPKLLTLVFVLNAIWGLSSVPTFYLEKLIIDKLIAGSGSGDWRPILYSVLILVVLSLVLSLFRNFLSSYIGYLRRNLSRFFDAEIDALIGKKMTELDLSTIENPDFKDRFNKVERESGQRAWQLMMPLSDIPNYLIGFITATLVLIFVSPLVSLGVILFSLPRFFINSRFIKKEYELHGQLSPLHRIWGWISYYLRRNRNYMEMKILGLPDYLTKKMKATIEIILEKRMEMSKRREISSFVGFLPLNFYELIISSFLVVWVIVGKITVGSFQLYLRSLRSAEQNLSSLVSSFLEIYENYIYVTDLVWLLGLEAEENKGVRKEKIEYKEISIEFRNVWFKYNKDQKWILKDVNFLIEPGEKIAIVGENGEGKSTLIKILAGFYTPDKGEVIVCGKNLKELDLSQWRNRLAVLFQEFELYPFTVREAIGYGDINRMDDLQAIEKAAEKTGIDGFINELPLKYENPLSPDFERGVHPSIGQMQRIGISRMLFREKARVLILDEPTSSVDPKAEARIFNELVEISKDKLLIFVTQRFSSVRIADKIFVVAGGKIAETGTHQELMQLNKRYAKLYNLQAEGYRL</sequence>
<organism evidence="10 11">
    <name type="scientific">Candidatus Woesebacteria bacterium GW2011_GWD1_38_10</name>
    <dbReference type="NCBI Taxonomy" id="1618592"/>
    <lineage>
        <taxon>Bacteria</taxon>
        <taxon>Candidatus Woeseibacteriota</taxon>
    </lineage>
</organism>
<protein>
    <submittedName>
        <fullName evidence="10">ABC transporter-like protein</fullName>
    </submittedName>
</protein>
<dbReference type="InterPro" id="IPR003439">
    <property type="entry name" value="ABC_transporter-like_ATP-bd"/>
</dbReference>
<dbReference type="SUPFAM" id="SSF90123">
    <property type="entry name" value="ABC transporter transmembrane region"/>
    <property type="match status" value="1"/>
</dbReference>
<dbReference type="AlphaFoldDB" id="A0A0G0I2F0"/>
<dbReference type="InterPro" id="IPR011527">
    <property type="entry name" value="ABC1_TM_dom"/>
</dbReference>
<evidence type="ECO:0000259" key="8">
    <source>
        <dbReference type="PROSITE" id="PS50893"/>
    </source>
</evidence>
<comment type="caution">
    <text evidence="10">The sequence shown here is derived from an EMBL/GenBank/DDBJ whole genome shotgun (WGS) entry which is preliminary data.</text>
</comment>
<evidence type="ECO:0000313" key="11">
    <source>
        <dbReference type="Proteomes" id="UP000034366"/>
    </source>
</evidence>
<dbReference type="SUPFAM" id="SSF52540">
    <property type="entry name" value="P-loop containing nucleoside triphosphate hydrolases"/>
    <property type="match status" value="1"/>
</dbReference>
<keyword evidence="4" id="KW-0067">ATP-binding</keyword>
<dbReference type="Pfam" id="PF00005">
    <property type="entry name" value="ABC_tran"/>
    <property type="match status" value="1"/>
</dbReference>
<dbReference type="Proteomes" id="UP000034366">
    <property type="component" value="Unassembled WGS sequence"/>
</dbReference>
<dbReference type="PANTHER" id="PTHR43394:SF1">
    <property type="entry name" value="ATP-BINDING CASSETTE SUB-FAMILY B MEMBER 10, MITOCHONDRIAL"/>
    <property type="match status" value="1"/>
</dbReference>
<dbReference type="PROSITE" id="PS50929">
    <property type="entry name" value="ABC_TM1F"/>
    <property type="match status" value="1"/>
</dbReference>
<dbReference type="PROSITE" id="PS50893">
    <property type="entry name" value="ABC_TRANSPORTER_2"/>
    <property type="match status" value="1"/>
</dbReference>
<dbReference type="Gene3D" id="1.20.1560.10">
    <property type="entry name" value="ABC transporter type 1, transmembrane domain"/>
    <property type="match status" value="1"/>
</dbReference>
<dbReference type="GO" id="GO:0005886">
    <property type="term" value="C:plasma membrane"/>
    <property type="evidence" value="ECO:0007669"/>
    <property type="project" value="UniProtKB-SubCell"/>
</dbReference>
<reference evidence="10 11" key="1">
    <citation type="journal article" date="2015" name="Nature">
        <title>rRNA introns, odd ribosomes, and small enigmatic genomes across a large radiation of phyla.</title>
        <authorList>
            <person name="Brown C.T."/>
            <person name="Hug L.A."/>
            <person name="Thomas B.C."/>
            <person name="Sharon I."/>
            <person name="Castelle C.J."/>
            <person name="Singh A."/>
            <person name="Wilkins M.J."/>
            <person name="Williams K.H."/>
            <person name="Banfield J.F."/>
        </authorList>
    </citation>
    <scope>NUCLEOTIDE SEQUENCE [LARGE SCALE GENOMIC DNA]</scope>
</reference>
<dbReference type="InterPro" id="IPR036640">
    <property type="entry name" value="ABC1_TM_sf"/>
</dbReference>
<dbReference type="EMBL" id="LBTW01000014">
    <property type="protein sequence ID" value="KKQ49503.1"/>
    <property type="molecule type" value="Genomic_DNA"/>
</dbReference>